<dbReference type="GO" id="GO:0003723">
    <property type="term" value="F:RNA binding"/>
    <property type="evidence" value="ECO:0007669"/>
    <property type="project" value="UniProtKB-UniRule"/>
</dbReference>
<dbReference type="SUPFAM" id="SSF53098">
    <property type="entry name" value="Ribonuclease H-like"/>
    <property type="match status" value="1"/>
</dbReference>
<evidence type="ECO:0000256" key="3">
    <source>
        <dbReference type="ARBA" id="ARBA00007058"/>
    </source>
</evidence>
<dbReference type="PROSITE" id="PS51975">
    <property type="entry name" value="RNASE_H_2"/>
    <property type="match status" value="1"/>
</dbReference>
<dbReference type="InterPro" id="IPR001352">
    <property type="entry name" value="RNase_HII/HIII"/>
</dbReference>
<comment type="function">
    <text evidence="10">Endonuclease that specifically degrades the RNA of RNA-DNA hybrids.</text>
</comment>
<feature type="binding site" evidence="9">
    <location>
        <position position="144"/>
    </location>
    <ligand>
        <name>a divalent metal cation</name>
        <dbReference type="ChEBI" id="CHEBI:60240"/>
    </ligand>
</feature>
<feature type="binding site" evidence="9">
    <location>
        <position position="35"/>
    </location>
    <ligand>
        <name>a divalent metal cation</name>
        <dbReference type="ChEBI" id="CHEBI:60240"/>
    </ligand>
</feature>
<dbReference type="GO" id="GO:0004523">
    <property type="term" value="F:RNA-DNA hybrid ribonuclease activity"/>
    <property type="evidence" value="ECO:0007669"/>
    <property type="project" value="UniProtKB-UniRule"/>
</dbReference>
<dbReference type="Gene3D" id="3.30.420.10">
    <property type="entry name" value="Ribonuclease H-like superfamily/Ribonuclease H"/>
    <property type="match status" value="1"/>
</dbReference>
<dbReference type="InterPro" id="IPR004649">
    <property type="entry name" value="RNase_H2_suA"/>
</dbReference>
<evidence type="ECO:0000256" key="6">
    <source>
        <dbReference type="ARBA" id="ARBA00022759"/>
    </source>
</evidence>
<dbReference type="Proteomes" id="UP000050640">
    <property type="component" value="Unplaced"/>
</dbReference>
<dbReference type="Pfam" id="PF01351">
    <property type="entry name" value="RNase_HII"/>
    <property type="match status" value="1"/>
</dbReference>
<comment type="similarity">
    <text evidence="3">Belongs to the RNase HII family. Eukaryotic subfamily.</text>
</comment>
<feature type="binding site" evidence="9">
    <location>
        <position position="36"/>
    </location>
    <ligand>
        <name>a divalent metal cation</name>
        <dbReference type="ChEBI" id="CHEBI:60240"/>
    </ligand>
</feature>
<feature type="domain" description="RNase H type-2" evidence="11">
    <location>
        <begin position="29"/>
        <end position="254"/>
    </location>
</feature>
<dbReference type="STRING" id="1147741.A0A0R3RZJ7"/>
<comment type="function">
    <text evidence="8">Catalytic subunit of RNase HII, an endonuclease that specifically degrades the RNA of RNA:DNA hybrids. Participates in DNA replication, possibly by mediating the removal of lagging-strand Okazaki fragment RNA primers during DNA replication. Mediates the excision of single ribonucleotides from DNA:RNA duplexes.</text>
</comment>
<protein>
    <recommendedName>
        <fullName evidence="10">Ribonuclease</fullName>
        <ecNumber evidence="10">3.1.26.4</ecNumber>
    </recommendedName>
</protein>
<evidence type="ECO:0000256" key="9">
    <source>
        <dbReference type="PROSITE-ProRule" id="PRU01319"/>
    </source>
</evidence>
<dbReference type="GO" id="GO:0043137">
    <property type="term" value="P:DNA replication, removal of RNA primer"/>
    <property type="evidence" value="ECO:0007669"/>
    <property type="project" value="TreeGrafter"/>
</dbReference>
<name>A0A0R3RZJ7_9BILA</name>
<dbReference type="FunFam" id="1.10.10.460:FF:000001">
    <property type="entry name" value="Ribonuclease"/>
    <property type="match status" value="1"/>
</dbReference>
<keyword evidence="4 9" id="KW-0540">Nuclease</keyword>
<evidence type="ECO:0000256" key="5">
    <source>
        <dbReference type="ARBA" id="ARBA00022723"/>
    </source>
</evidence>
<dbReference type="InterPro" id="IPR024567">
    <property type="entry name" value="RNase_HII/HIII_dom"/>
</dbReference>
<dbReference type="PANTHER" id="PTHR10954:SF7">
    <property type="entry name" value="RIBONUCLEASE H2 SUBUNIT A"/>
    <property type="match status" value="1"/>
</dbReference>
<evidence type="ECO:0000256" key="8">
    <source>
        <dbReference type="ARBA" id="ARBA00024981"/>
    </source>
</evidence>
<dbReference type="Gene3D" id="1.10.10.460">
    <property type="entry name" value="Ribonuclease hii. Domain 2"/>
    <property type="match status" value="1"/>
</dbReference>
<evidence type="ECO:0000256" key="7">
    <source>
        <dbReference type="ARBA" id="ARBA00022801"/>
    </source>
</evidence>
<evidence type="ECO:0000256" key="10">
    <source>
        <dbReference type="RuleBase" id="RU003515"/>
    </source>
</evidence>
<evidence type="ECO:0000256" key="4">
    <source>
        <dbReference type="ARBA" id="ARBA00022722"/>
    </source>
</evidence>
<dbReference type="NCBIfam" id="TIGR00729">
    <property type="entry name" value="ribonuclease HII"/>
    <property type="match status" value="1"/>
</dbReference>
<accession>A0A0R3RZJ7</accession>
<dbReference type="CDD" id="cd07181">
    <property type="entry name" value="RNase_HII_eukaryota_like"/>
    <property type="match status" value="1"/>
</dbReference>
<evidence type="ECO:0000259" key="11">
    <source>
        <dbReference type="PROSITE" id="PS51975"/>
    </source>
</evidence>
<dbReference type="InterPro" id="IPR023160">
    <property type="entry name" value="RNase_HII_hlx-loop-hlx_cap_dom"/>
</dbReference>
<reference evidence="13" key="1">
    <citation type="submission" date="2017-02" db="UniProtKB">
        <authorList>
            <consortium name="WormBaseParasite"/>
        </authorList>
    </citation>
    <scope>IDENTIFICATION</scope>
</reference>
<evidence type="ECO:0000313" key="13">
    <source>
        <dbReference type="WBParaSite" id="EEL_0000775601-mRNA-1"/>
    </source>
</evidence>
<dbReference type="AlphaFoldDB" id="A0A0R3RZJ7"/>
<proteinExistence type="inferred from homology"/>
<evidence type="ECO:0000256" key="1">
    <source>
        <dbReference type="ARBA" id="ARBA00000077"/>
    </source>
</evidence>
<organism evidence="12 13">
    <name type="scientific">Elaeophora elaphi</name>
    <dbReference type="NCBI Taxonomy" id="1147741"/>
    <lineage>
        <taxon>Eukaryota</taxon>
        <taxon>Metazoa</taxon>
        <taxon>Ecdysozoa</taxon>
        <taxon>Nematoda</taxon>
        <taxon>Chromadorea</taxon>
        <taxon>Rhabditida</taxon>
        <taxon>Spirurina</taxon>
        <taxon>Spiruromorpha</taxon>
        <taxon>Filarioidea</taxon>
        <taxon>Onchocercidae</taxon>
        <taxon>Elaeophora</taxon>
    </lineage>
</organism>
<dbReference type="GO" id="GO:0006298">
    <property type="term" value="P:mismatch repair"/>
    <property type="evidence" value="ECO:0007669"/>
    <property type="project" value="TreeGrafter"/>
</dbReference>
<sequence length="305" mass="33473">MSTAQIKSAAIEAVVECSDNFKNFGSSMPCIMGIDEAGRGPVLGPMVYACAVTLLNENMLVEMGVDDSKVLTESKREEIFECMKGDSMSKVFGYACRSVSAQMISGAMLGRTKYSLNKLSHDCALELLRLAISNNINIVEVYVDTVGPKGPYQTMLQKNFPGIRIIVSEKADAKFPIVSAASIVAKVKRDRALRNWVFPEGDVDVPPNGYGSGYPGDPNTKDFLLKAIDHVFGYPNLVRFSWKTAEVLLHEKAVICKWSSPENASSGRAITSFFKPCCNGKNFSSMKNQFFTDRCLSNISKCSDF</sequence>
<evidence type="ECO:0000313" key="12">
    <source>
        <dbReference type="Proteomes" id="UP000050640"/>
    </source>
</evidence>
<dbReference type="InterPro" id="IPR012337">
    <property type="entry name" value="RNaseH-like_sf"/>
</dbReference>
<keyword evidence="6 9" id="KW-0255">Endonuclease</keyword>
<dbReference type="WBParaSite" id="EEL_0000775601-mRNA-1">
    <property type="protein sequence ID" value="EEL_0000775601-mRNA-1"/>
    <property type="gene ID" value="EEL_0000775601"/>
</dbReference>
<comment type="catalytic activity">
    <reaction evidence="1 9 10">
        <text>Endonucleolytic cleavage to 5'-phosphomonoester.</text>
        <dbReference type="EC" id="3.1.26.4"/>
    </reaction>
</comment>
<dbReference type="InterPro" id="IPR036397">
    <property type="entry name" value="RNaseH_sf"/>
</dbReference>
<keyword evidence="12" id="KW-1185">Reference proteome</keyword>
<dbReference type="PANTHER" id="PTHR10954">
    <property type="entry name" value="RIBONUCLEASE H2 SUBUNIT A"/>
    <property type="match status" value="1"/>
</dbReference>
<dbReference type="FunFam" id="3.30.420.10:FF:000016">
    <property type="entry name" value="Ribonuclease"/>
    <property type="match status" value="1"/>
</dbReference>
<comment type="cofactor">
    <cofactor evidence="2">
        <name>Mg(2+)</name>
        <dbReference type="ChEBI" id="CHEBI:18420"/>
    </cofactor>
</comment>
<comment type="cofactor">
    <cofactor evidence="9">
        <name>Mn(2+)</name>
        <dbReference type="ChEBI" id="CHEBI:29035"/>
    </cofactor>
    <cofactor evidence="9">
        <name>Mg(2+)</name>
        <dbReference type="ChEBI" id="CHEBI:18420"/>
    </cofactor>
    <text evidence="9">Manganese or magnesium. Binds 1 divalent metal ion per monomer in the absence of substrate. May bind a second metal ion after substrate binding.</text>
</comment>
<keyword evidence="7 9" id="KW-0378">Hydrolase</keyword>
<evidence type="ECO:0000256" key="2">
    <source>
        <dbReference type="ARBA" id="ARBA00001946"/>
    </source>
</evidence>
<dbReference type="EC" id="3.1.26.4" evidence="10"/>
<keyword evidence="5 9" id="KW-0479">Metal-binding</keyword>
<dbReference type="GO" id="GO:0032299">
    <property type="term" value="C:ribonuclease H2 complex"/>
    <property type="evidence" value="ECO:0007669"/>
    <property type="project" value="UniProtKB-ARBA"/>
</dbReference>
<dbReference type="GO" id="GO:0046872">
    <property type="term" value="F:metal ion binding"/>
    <property type="evidence" value="ECO:0007669"/>
    <property type="project" value="UniProtKB-KW"/>
</dbReference>